<dbReference type="SUPFAM" id="SSF82657">
    <property type="entry name" value="BolA-like"/>
    <property type="match status" value="1"/>
</dbReference>
<dbReference type="AlphaFoldDB" id="F8NLE0"/>
<evidence type="ECO:0000256" key="3">
    <source>
        <dbReference type="ARBA" id="ARBA00022723"/>
    </source>
</evidence>
<evidence type="ECO:0000256" key="1">
    <source>
        <dbReference type="ARBA" id="ARBA00001326"/>
    </source>
</evidence>
<evidence type="ECO:0000256" key="2">
    <source>
        <dbReference type="ARBA" id="ARBA00009519"/>
    </source>
</evidence>
<dbReference type="InterPro" id="IPR002791">
    <property type="entry name" value="ARMT1-like_metal-bd"/>
</dbReference>
<evidence type="ECO:0000256" key="7">
    <source>
        <dbReference type="RuleBase" id="RU367030"/>
    </source>
</evidence>
<dbReference type="Gene3D" id="1.20.930.60">
    <property type="match status" value="1"/>
</dbReference>
<evidence type="ECO:0000313" key="9">
    <source>
        <dbReference type="EMBL" id="EGO28557.1"/>
    </source>
</evidence>
<dbReference type="Gene3D" id="3.40.50.10880">
    <property type="entry name" value="Uncharacterised protein PF01937, DUF89, domain 3"/>
    <property type="match status" value="1"/>
</dbReference>
<dbReference type="EMBL" id="GL945430">
    <property type="protein sequence ID" value="EGO28557.1"/>
    <property type="molecule type" value="Genomic_DNA"/>
</dbReference>
<dbReference type="PANTHER" id="PTHR12260:SF6">
    <property type="entry name" value="DAMAGE-CONTROL PHOSPHATASE ARMT1"/>
    <property type="match status" value="1"/>
</dbReference>
<dbReference type="GO" id="GO:0046872">
    <property type="term" value="F:metal ion binding"/>
    <property type="evidence" value="ECO:0007669"/>
    <property type="project" value="UniProtKB-UniRule"/>
</dbReference>
<keyword evidence="3 7" id="KW-0479">Metal-binding</keyword>
<dbReference type="InterPro" id="IPR036065">
    <property type="entry name" value="BolA-like_sf"/>
</dbReference>
<comment type="similarity">
    <text evidence="2 7">Belongs to the damage-control phosphatase family. Sugar phosphate phosphatase III subfamily.</text>
</comment>
<evidence type="ECO:0000256" key="5">
    <source>
        <dbReference type="ARBA" id="ARBA00023211"/>
    </source>
</evidence>
<evidence type="ECO:0000256" key="4">
    <source>
        <dbReference type="ARBA" id="ARBA00022801"/>
    </source>
</evidence>
<dbReference type="InterPro" id="IPR036075">
    <property type="entry name" value="ARMT-1-like_metal-bd_sf"/>
</dbReference>
<dbReference type="GO" id="GO:0006974">
    <property type="term" value="P:DNA damage response"/>
    <property type="evidence" value="ECO:0007669"/>
    <property type="project" value="TreeGrafter"/>
</dbReference>
<comment type="catalytic activity">
    <reaction evidence="6 7">
        <text>beta-D-fructose 6-phosphate = dihydroxyacetone + D-glyceraldehyde 3-phosphate</text>
        <dbReference type="Rhea" id="RHEA:28002"/>
        <dbReference type="ChEBI" id="CHEBI:16016"/>
        <dbReference type="ChEBI" id="CHEBI:57634"/>
        <dbReference type="ChEBI" id="CHEBI:59776"/>
    </reaction>
</comment>
<feature type="domain" description="Damage-control phosphatase ARMT1-like metal-binding" evidence="8">
    <location>
        <begin position="130"/>
        <end position="561"/>
    </location>
</feature>
<dbReference type="GO" id="GO:0103026">
    <property type="term" value="F:fructose-1-phosphatase activity"/>
    <property type="evidence" value="ECO:0007669"/>
    <property type="project" value="RHEA"/>
</dbReference>
<dbReference type="Pfam" id="PF01937">
    <property type="entry name" value="ARMT1-like_dom"/>
    <property type="match status" value="1"/>
</dbReference>
<dbReference type="InterPro" id="IPR039763">
    <property type="entry name" value="ARMT1"/>
</dbReference>
<dbReference type="OrthoDB" id="541375at2759"/>
<reference evidence="9" key="1">
    <citation type="submission" date="2011-04" db="EMBL/GenBank/DDBJ databases">
        <title>Evolution of plant cell wall degrading machinery underlies the functional diversity of forest fungi.</title>
        <authorList>
            <consortium name="US DOE Joint Genome Institute (JGI-PGF)"/>
            <person name="Eastwood D.C."/>
            <person name="Floudas D."/>
            <person name="Binder M."/>
            <person name="Majcherczyk A."/>
            <person name="Schneider P."/>
            <person name="Aerts A."/>
            <person name="Asiegbu F.O."/>
            <person name="Baker S.E."/>
            <person name="Barry K."/>
            <person name="Bendiksby M."/>
            <person name="Blumentritt M."/>
            <person name="Coutinho P.M."/>
            <person name="Cullen D."/>
            <person name="Cullen D."/>
            <person name="Gathman A."/>
            <person name="Goodell B."/>
            <person name="Henrissat B."/>
            <person name="Ihrmark K."/>
            <person name="Kauserud H."/>
            <person name="Kohler A."/>
            <person name="LaButti K."/>
            <person name="Lapidus A."/>
            <person name="Lavin J.L."/>
            <person name="Lee Y.-H."/>
            <person name="Lindquist E."/>
            <person name="Lilly W."/>
            <person name="Lucas S."/>
            <person name="Morin E."/>
            <person name="Murat C."/>
            <person name="Oguiza J.A."/>
            <person name="Park J."/>
            <person name="Pisabarro A.G."/>
            <person name="Riley R."/>
            <person name="Rosling A."/>
            <person name="Salamov A."/>
            <person name="Schmidt O."/>
            <person name="Schmutz J."/>
            <person name="Skrede I."/>
            <person name="Stenlid J."/>
            <person name="Wiebenga A."/>
            <person name="Xie X."/>
            <person name="Kues U."/>
            <person name="Hibbett D.S."/>
            <person name="Hoffmeister D."/>
            <person name="Hogberg N."/>
            <person name="Martin F."/>
            <person name="Grigoriev I.V."/>
            <person name="Watkinson S.C."/>
        </authorList>
    </citation>
    <scope>NUCLEOTIDE SEQUENCE</scope>
    <source>
        <strain evidence="9">S7.9</strain>
    </source>
</reference>
<evidence type="ECO:0000259" key="8">
    <source>
        <dbReference type="Pfam" id="PF01937"/>
    </source>
</evidence>
<dbReference type="Gene3D" id="3.30.300.90">
    <property type="entry name" value="BolA-like"/>
    <property type="match status" value="1"/>
</dbReference>
<dbReference type="KEGG" id="sla:SERLADRAFT_413410"/>
<accession>F8NLE0</accession>
<comment type="domain">
    <text evidence="7">Subfamily III proteins have a conserved RTxK motif about 40-50 residues from the C-terminus; the threonine may be replaced by serine or cysteine.</text>
</comment>
<proteinExistence type="inferred from homology"/>
<organism>
    <name type="scientific">Serpula lacrymans var. lacrymans (strain S7.9)</name>
    <name type="common">Dry rot fungus</name>
    <dbReference type="NCBI Taxonomy" id="578457"/>
    <lineage>
        <taxon>Eukaryota</taxon>
        <taxon>Fungi</taxon>
        <taxon>Dikarya</taxon>
        <taxon>Basidiomycota</taxon>
        <taxon>Agaricomycotina</taxon>
        <taxon>Agaricomycetes</taxon>
        <taxon>Agaricomycetidae</taxon>
        <taxon>Boletales</taxon>
        <taxon>Coniophorineae</taxon>
        <taxon>Serpulaceae</taxon>
        <taxon>Serpula</taxon>
    </lineage>
</organism>
<dbReference type="EC" id="3.1.3.-" evidence="7"/>
<keyword evidence="4 7" id="KW-0378">Hydrolase</keyword>
<dbReference type="GO" id="GO:0005634">
    <property type="term" value="C:nucleus"/>
    <property type="evidence" value="ECO:0007669"/>
    <property type="project" value="TreeGrafter"/>
</dbReference>
<dbReference type="GO" id="GO:0097023">
    <property type="term" value="F:fructose 6-phosphate aldolase activity"/>
    <property type="evidence" value="ECO:0007669"/>
    <property type="project" value="RHEA"/>
</dbReference>
<dbReference type="RefSeq" id="XP_007314756.1">
    <property type="nucleotide sequence ID" value="XM_007314694.1"/>
</dbReference>
<dbReference type="HOGENOM" id="CLU_030117_2_0_1"/>
<protein>
    <recommendedName>
        <fullName evidence="7">Sugar phosphate phosphatase</fullName>
        <ecNumber evidence="7">3.1.3.-</ecNumber>
    </recommendedName>
</protein>
<dbReference type="GeneID" id="18813158"/>
<keyword evidence="5 7" id="KW-0464">Manganese</keyword>
<dbReference type="InterPro" id="IPR002634">
    <property type="entry name" value="BolA"/>
</dbReference>
<comment type="function">
    <text evidence="7">Metal-dependent phosphatase that shows phosphatase activity against several substrates, including fructose-1-phosphate and fructose-6-phosphate. Its preference for fructose-1-phosphate, a strong glycating agent that causes DNA damage rather than a canonical yeast metabolite, suggests a damage-control function in hexose phosphate metabolism.</text>
</comment>
<gene>
    <name evidence="9" type="ORF">SERLADRAFT_413410</name>
</gene>
<dbReference type="Proteomes" id="UP000008064">
    <property type="component" value="Unassembled WGS sequence"/>
</dbReference>
<comment type="catalytic activity">
    <reaction evidence="1 7">
        <text>beta-D-fructose 1-phosphate + H2O = D-fructose + phosphate</text>
        <dbReference type="Rhea" id="RHEA:35603"/>
        <dbReference type="ChEBI" id="CHEBI:15377"/>
        <dbReference type="ChEBI" id="CHEBI:37721"/>
        <dbReference type="ChEBI" id="CHEBI:43474"/>
        <dbReference type="ChEBI" id="CHEBI:138881"/>
    </reaction>
</comment>
<evidence type="ECO:0000256" key="6">
    <source>
        <dbReference type="ARBA" id="ARBA00048809"/>
    </source>
</evidence>
<dbReference type="SUPFAM" id="SSF111321">
    <property type="entry name" value="AF1104-like"/>
    <property type="match status" value="1"/>
</dbReference>
<dbReference type="Pfam" id="PF01722">
    <property type="entry name" value="BolA"/>
    <property type="match status" value="1"/>
</dbReference>
<comment type="cofactor">
    <cofactor evidence="7">
        <name>Mn(2+)</name>
        <dbReference type="ChEBI" id="CHEBI:29035"/>
    </cofactor>
    <cofactor evidence="7">
        <name>Ni(2+)</name>
        <dbReference type="ChEBI" id="CHEBI:49786"/>
    </cofactor>
</comment>
<name>F8NLE0_SERL9</name>
<dbReference type="PANTHER" id="PTHR12260">
    <property type="entry name" value="DAMAGE-CONTROL PHOSPHATASE ARMT1"/>
    <property type="match status" value="1"/>
</dbReference>
<sequence length="584" mass="66308">MPVQIQTLEQAIRAAFPVSHLEIEDQSSGCGESYSVLLVSVAFEGKTTLAKHRLINELLKNEIAQMHAFSQTKHIAYIASRKRLHQRNTKRTWQKPLKTNKAPVTLGDSIVKTKALKSGDIPTKSFSYDTVVKRWPIILTGIIDHLHGLNHRLTMESQRLGSEVPASAEKITLDEKVSEGKGIIEKISRLKYRMARDHELEPIPQDGDSYVEEYNADLAKLAQNGQNTWFTAPWLYAYRLFRAYFNETKHWRGFDPFFAQKQDMFKNSGAAIYKIATSMYELESERDKLKSDPSKLGILFKEMIQMCLWGNATDLSLLTHLSPSDIEHLQTVGKDAQEARKEFILRDDQNAVWEHIKSLEGQEKRVDFILDNAGFELFTDFVFADFLVTYTPYASKAVFHPKLMPWFVSDVTPVDFSTTITSLLSTSFFTTLPSAPSPTCLSHLERMVTRWKTYLNDGTFTLSTDLKETNPKAIAEFWTGPWPYWNMRERAGTIYDWLSDSGLVIFKGDLNYRKLAGDVKWPVSTPFSMALGPLAGSFPLLSLRTNKADVAVGIPQEVADELDAKGEKWRVSGRYALVSFSPKC</sequence>